<evidence type="ECO:0000256" key="2">
    <source>
        <dbReference type="ARBA" id="ARBA00023125"/>
    </source>
</evidence>
<dbReference type="InterPro" id="IPR009057">
    <property type="entry name" value="Homeodomain-like_sf"/>
</dbReference>
<dbReference type="GO" id="GO:0097367">
    <property type="term" value="F:carbohydrate derivative binding"/>
    <property type="evidence" value="ECO:0007669"/>
    <property type="project" value="InterPro"/>
</dbReference>
<dbReference type="PANTHER" id="PTHR30514">
    <property type="entry name" value="GLUCOKINASE"/>
    <property type="match status" value="1"/>
</dbReference>
<evidence type="ECO:0000259" key="4">
    <source>
        <dbReference type="PROSITE" id="PS51071"/>
    </source>
</evidence>
<dbReference type="Pfam" id="PF01380">
    <property type="entry name" value="SIS"/>
    <property type="match status" value="1"/>
</dbReference>
<dbReference type="SUPFAM" id="SSF46689">
    <property type="entry name" value="Homeodomain-like"/>
    <property type="match status" value="1"/>
</dbReference>
<gene>
    <name evidence="6" type="ORF">F8O04_11325</name>
</gene>
<dbReference type="GO" id="GO:0003700">
    <property type="term" value="F:DNA-binding transcription factor activity"/>
    <property type="evidence" value="ECO:0007669"/>
    <property type="project" value="InterPro"/>
</dbReference>
<dbReference type="InterPro" id="IPR047640">
    <property type="entry name" value="RpiR-like"/>
</dbReference>
<dbReference type="PROSITE" id="PS51464">
    <property type="entry name" value="SIS"/>
    <property type="match status" value="1"/>
</dbReference>
<dbReference type="Gene3D" id="1.10.10.10">
    <property type="entry name" value="Winged helix-like DNA-binding domain superfamily/Winged helix DNA-binding domain"/>
    <property type="match status" value="1"/>
</dbReference>
<dbReference type="Pfam" id="PF01418">
    <property type="entry name" value="HTH_6"/>
    <property type="match status" value="1"/>
</dbReference>
<feature type="domain" description="HTH rpiR-type" evidence="4">
    <location>
        <begin position="4"/>
        <end position="80"/>
    </location>
</feature>
<dbReference type="InterPro" id="IPR000281">
    <property type="entry name" value="HTH_RpiR"/>
</dbReference>
<evidence type="ECO:0000313" key="6">
    <source>
        <dbReference type="EMBL" id="KAB1648287.1"/>
    </source>
</evidence>
<dbReference type="OrthoDB" id="3770404at2"/>
<reference evidence="6 7" key="1">
    <citation type="submission" date="2019-09" db="EMBL/GenBank/DDBJ databases">
        <title>Phylogeny of genus Pseudoclavibacter and closely related genus.</title>
        <authorList>
            <person name="Li Y."/>
        </authorList>
    </citation>
    <scope>NUCLEOTIDE SEQUENCE [LARGE SCALE GENOMIC DNA]</scope>
    <source>
        <strain evidence="6 7">EGI 60007</strain>
    </source>
</reference>
<dbReference type="CDD" id="cd05013">
    <property type="entry name" value="SIS_RpiR"/>
    <property type="match status" value="1"/>
</dbReference>
<evidence type="ECO:0000259" key="5">
    <source>
        <dbReference type="PROSITE" id="PS51464"/>
    </source>
</evidence>
<dbReference type="Proteomes" id="UP000431744">
    <property type="component" value="Unassembled WGS sequence"/>
</dbReference>
<dbReference type="AlphaFoldDB" id="A0A6H9WIF7"/>
<dbReference type="PANTHER" id="PTHR30514:SF1">
    <property type="entry name" value="HTH-TYPE TRANSCRIPTIONAL REGULATOR HEXR-RELATED"/>
    <property type="match status" value="1"/>
</dbReference>
<dbReference type="GO" id="GO:0003677">
    <property type="term" value="F:DNA binding"/>
    <property type="evidence" value="ECO:0007669"/>
    <property type="project" value="UniProtKB-KW"/>
</dbReference>
<keyword evidence="3" id="KW-0804">Transcription</keyword>
<dbReference type="EMBL" id="WBJY01000002">
    <property type="protein sequence ID" value="KAB1648287.1"/>
    <property type="molecule type" value="Genomic_DNA"/>
</dbReference>
<accession>A0A6H9WIF7</accession>
<comment type="caution">
    <text evidence="6">The sequence shown here is derived from an EMBL/GenBank/DDBJ whole genome shotgun (WGS) entry which is preliminary data.</text>
</comment>
<sequence>MPDASPATRIAAIVNTLRPAERRVVEVIREHPELVIELTAQQLADHVGVARTSIVRTCQSLGYNGYAQLRVALARHTQAGERRRQPAAEDGSDLDVMRAGIAELASRLPQALELLDANALCRAIDLVIGARRLLCLANGLSASLAEDVAARLTSVGRATEHMTDPISQQVTARHLTPDDVVLIISGSGANHQTVLAARAANRAGATIIAITSFESSPLVDLADVTLVIASVSDTFRDELEHTSRVVHAVFLDGFVERIRARLGERGRAARDLTIEVLAANLDDGADR</sequence>
<keyword evidence="7" id="KW-1185">Reference proteome</keyword>
<dbReference type="InterPro" id="IPR046348">
    <property type="entry name" value="SIS_dom_sf"/>
</dbReference>
<proteinExistence type="predicted"/>
<protein>
    <submittedName>
        <fullName evidence="6">MurR/RpiR family transcriptional regulator</fullName>
    </submittedName>
</protein>
<dbReference type="InterPro" id="IPR036388">
    <property type="entry name" value="WH-like_DNA-bd_sf"/>
</dbReference>
<dbReference type="SUPFAM" id="SSF53697">
    <property type="entry name" value="SIS domain"/>
    <property type="match status" value="1"/>
</dbReference>
<dbReference type="InterPro" id="IPR001347">
    <property type="entry name" value="SIS_dom"/>
</dbReference>
<dbReference type="RefSeq" id="WP_158029482.1">
    <property type="nucleotide sequence ID" value="NZ_BMHG01000001.1"/>
</dbReference>
<dbReference type="Gene3D" id="3.40.50.10490">
    <property type="entry name" value="Glucose-6-phosphate isomerase like protein, domain 1"/>
    <property type="match status" value="1"/>
</dbReference>
<evidence type="ECO:0000256" key="3">
    <source>
        <dbReference type="ARBA" id="ARBA00023163"/>
    </source>
</evidence>
<organism evidence="6 7">
    <name type="scientific">Pseudoclavibacter endophyticus</name>
    <dbReference type="NCBI Taxonomy" id="1778590"/>
    <lineage>
        <taxon>Bacteria</taxon>
        <taxon>Bacillati</taxon>
        <taxon>Actinomycetota</taxon>
        <taxon>Actinomycetes</taxon>
        <taxon>Micrococcales</taxon>
        <taxon>Microbacteriaceae</taxon>
        <taxon>Pseudoclavibacter</taxon>
    </lineage>
</organism>
<feature type="domain" description="SIS" evidence="5">
    <location>
        <begin position="123"/>
        <end position="264"/>
    </location>
</feature>
<keyword evidence="1" id="KW-0805">Transcription regulation</keyword>
<evidence type="ECO:0000256" key="1">
    <source>
        <dbReference type="ARBA" id="ARBA00023015"/>
    </source>
</evidence>
<name>A0A6H9WIF7_9MICO</name>
<dbReference type="InterPro" id="IPR035472">
    <property type="entry name" value="RpiR-like_SIS"/>
</dbReference>
<dbReference type="PROSITE" id="PS51071">
    <property type="entry name" value="HTH_RPIR"/>
    <property type="match status" value="1"/>
</dbReference>
<keyword evidence="2" id="KW-0238">DNA-binding</keyword>
<evidence type="ECO:0000313" key="7">
    <source>
        <dbReference type="Proteomes" id="UP000431744"/>
    </source>
</evidence>
<dbReference type="GO" id="GO:1901135">
    <property type="term" value="P:carbohydrate derivative metabolic process"/>
    <property type="evidence" value="ECO:0007669"/>
    <property type="project" value="InterPro"/>
</dbReference>